<dbReference type="RefSeq" id="WP_015267660.1">
    <property type="nucleotide sequence ID" value="NC_019904.1"/>
</dbReference>
<dbReference type="GO" id="GO:0009279">
    <property type="term" value="C:cell outer membrane"/>
    <property type="evidence" value="ECO:0007669"/>
    <property type="project" value="UniProtKB-SubCell"/>
</dbReference>
<dbReference type="KEGG" id="evi:Echvi_3912"/>
<evidence type="ECO:0000256" key="4">
    <source>
        <dbReference type="ARBA" id="ARBA00023136"/>
    </source>
</evidence>
<dbReference type="Gene3D" id="1.10.3780.10">
    <property type="entry name" value="SusD-like"/>
    <property type="match status" value="1"/>
</dbReference>
<feature type="region of interest" description="Disordered" evidence="6">
    <location>
        <begin position="380"/>
        <end position="401"/>
    </location>
</feature>
<proteinExistence type="inferred from homology"/>
<evidence type="ECO:0000313" key="9">
    <source>
        <dbReference type="EMBL" id="AGA80122.1"/>
    </source>
</evidence>
<evidence type="ECO:0000259" key="8">
    <source>
        <dbReference type="Pfam" id="PF14322"/>
    </source>
</evidence>
<keyword evidence="3" id="KW-0732">Signal</keyword>
<accession>L0G3N0</accession>
<dbReference type="SUPFAM" id="SSF48452">
    <property type="entry name" value="TPR-like"/>
    <property type="match status" value="1"/>
</dbReference>
<comment type="similarity">
    <text evidence="2">Belongs to the SusD family.</text>
</comment>
<comment type="subcellular location">
    <subcellularLocation>
        <location evidence="1">Cell outer membrane</location>
    </subcellularLocation>
</comment>
<evidence type="ECO:0000256" key="1">
    <source>
        <dbReference type="ARBA" id="ARBA00004442"/>
    </source>
</evidence>
<feature type="domain" description="RagB/SusD" evidence="7">
    <location>
        <begin position="330"/>
        <end position="540"/>
    </location>
</feature>
<protein>
    <submittedName>
        <fullName evidence="9">RagB/SusD family protein</fullName>
    </submittedName>
</protein>
<evidence type="ECO:0000256" key="3">
    <source>
        <dbReference type="ARBA" id="ARBA00022729"/>
    </source>
</evidence>
<dbReference type="InterPro" id="IPR033985">
    <property type="entry name" value="SusD-like_N"/>
</dbReference>
<gene>
    <name evidence="9" type="ordered locus">Echvi_3912</name>
</gene>
<dbReference type="Pfam" id="PF07980">
    <property type="entry name" value="SusD_RagB"/>
    <property type="match status" value="1"/>
</dbReference>
<sequence length="542" mass="61490">MKKYINKIAGILAPAAILGTVSCMDLDETIYSELSKDNFYNNKVEIMQGVLRPFTHMQAWLAPTGQSGYYYHGEMAADQVAWPQKGRHGYDGGDHIRLHYHTWTSQEPRLRSAWSLMWAGLGYVNSALSDLESVDFAAAGVSEEEKQSLLAEVRVMRAYHYLKIMDMWGNVPIVTTVGEPINPPSATRQEVFAFVEQELLDNVELLQPLSQELVGRVSKAAGYSMLSELYLNAEKWTGTAMYDKCIEYSDKVIDGEGGSLTGTMELDPDILGPFNNTNHMSPENIFQFAFSRKGGFEFNWGGFYVGYSNMSEVWDVTFSGWNAFVVIPSAFDAYAENDLRKQEWFLFGTQYKYGTNEPVLGTEEYDGQPLTYVNTIRRNSEGATGEGSMTEGEENSGARFNKYRSGTKEDENYWENDYIIYRLTELYFNKAEAIMRQNGGTATQEAVDLINASKQRAFTAADWVNEQYTTATLTLDELLAERGREFIFEGKRRTDLIRFGEFTQGSWWDHEATNDPNRELFPIPHVQTALNPNLEQNPGYNQ</sequence>
<dbReference type="Proteomes" id="UP000010796">
    <property type="component" value="Chromosome"/>
</dbReference>
<evidence type="ECO:0000313" key="10">
    <source>
        <dbReference type="Proteomes" id="UP000010796"/>
    </source>
</evidence>
<evidence type="ECO:0000259" key="7">
    <source>
        <dbReference type="Pfam" id="PF07980"/>
    </source>
</evidence>
<dbReference type="Pfam" id="PF14322">
    <property type="entry name" value="SusD-like_3"/>
    <property type="match status" value="1"/>
</dbReference>
<keyword evidence="4" id="KW-0472">Membrane</keyword>
<dbReference type="Gene3D" id="1.25.40.10">
    <property type="entry name" value="Tetratricopeptide repeat domain"/>
    <property type="match status" value="1"/>
</dbReference>
<dbReference type="InterPro" id="IPR012944">
    <property type="entry name" value="SusD_RagB_dom"/>
</dbReference>
<dbReference type="AlphaFoldDB" id="L0G3N0"/>
<name>L0G3N0_ECHVK</name>
<keyword evidence="10" id="KW-1185">Reference proteome</keyword>
<dbReference type="PATRIC" id="fig|926556.3.peg.4120"/>
<organism evidence="9 10">
    <name type="scientific">Echinicola vietnamensis (strain DSM 17526 / LMG 23754 / KMM 6221)</name>
    <dbReference type="NCBI Taxonomy" id="926556"/>
    <lineage>
        <taxon>Bacteria</taxon>
        <taxon>Pseudomonadati</taxon>
        <taxon>Bacteroidota</taxon>
        <taxon>Cytophagia</taxon>
        <taxon>Cytophagales</taxon>
        <taxon>Cyclobacteriaceae</taxon>
        <taxon>Echinicola</taxon>
    </lineage>
</organism>
<dbReference type="PROSITE" id="PS51257">
    <property type="entry name" value="PROKAR_LIPOPROTEIN"/>
    <property type="match status" value="1"/>
</dbReference>
<evidence type="ECO:0000256" key="2">
    <source>
        <dbReference type="ARBA" id="ARBA00006275"/>
    </source>
</evidence>
<reference evidence="10" key="1">
    <citation type="submission" date="2012-02" db="EMBL/GenBank/DDBJ databases">
        <title>The complete genome of Echinicola vietnamensis DSM 17526.</title>
        <authorList>
            <person name="Lucas S."/>
            <person name="Copeland A."/>
            <person name="Lapidus A."/>
            <person name="Glavina del Rio T."/>
            <person name="Dalin E."/>
            <person name="Tice H."/>
            <person name="Bruce D."/>
            <person name="Goodwin L."/>
            <person name="Pitluck S."/>
            <person name="Peters L."/>
            <person name="Ovchinnikova G."/>
            <person name="Teshima H."/>
            <person name="Kyrpides N."/>
            <person name="Mavromatis K."/>
            <person name="Ivanova N."/>
            <person name="Brettin T."/>
            <person name="Detter J.C."/>
            <person name="Han C."/>
            <person name="Larimer F."/>
            <person name="Land M."/>
            <person name="Hauser L."/>
            <person name="Markowitz V."/>
            <person name="Cheng J.-F."/>
            <person name="Hugenholtz P."/>
            <person name="Woyke T."/>
            <person name="Wu D."/>
            <person name="Brambilla E."/>
            <person name="Klenk H.-P."/>
            <person name="Eisen J.A."/>
        </authorList>
    </citation>
    <scope>NUCLEOTIDE SEQUENCE [LARGE SCALE GENOMIC DNA]</scope>
    <source>
        <strain evidence="10">DSM 17526 / LMG 23754 / KMM 6221</strain>
    </source>
</reference>
<dbReference type="InterPro" id="IPR011990">
    <property type="entry name" value="TPR-like_helical_dom_sf"/>
</dbReference>
<keyword evidence="5" id="KW-0998">Cell outer membrane</keyword>
<dbReference type="HOGENOM" id="CLU_015553_1_2_10"/>
<evidence type="ECO:0000256" key="6">
    <source>
        <dbReference type="SAM" id="MobiDB-lite"/>
    </source>
</evidence>
<dbReference type="eggNOG" id="COG3637">
    <property type="taxonomic scope" value="Bacteria"/>
</dbReference>
<feature type="domain" description="SusD-like N-terminal" evidence="8">
    <location>
        <begin position="96"/>
        <end position="231"/>
    </location>
</feature>
<dbReference type="OrthoDB" id="5694214at2"/>
<dbReference type="STRING" id="926556.Echvi_3912"/>
<evidence type="ECO:0000256" key="5">
    <source>
        <dbReference type="ARBA" id="ARBA00023237"/>
    </source>
</evidence>
<dbReference type="EMBL" id="CP003346">
    <property type="protein sequence ID" value="AGA80122.1"/>
    <property type="molecule type" value="Genomic_DNA"/>
</dbReference>
<dbReference type="Gene3D" id="1.25.40.390">
    <property type="match status" value="1"/>
</dbReference>